<dbReference type="Proteomes" id="UP001457282">
    <property type="component" value="Unassembled WGS sequence"/>
</dbReference>
<protein>
    <submittedName>
        <fullName evidence="1">Uncharacterized protein</fullName>
    </submittedName>
</protein>
<name>A0AAW1YKM7_RUBAR</name>
<reference evidence="1 2" key="1">
    <citation type="journal article" date="2023" name="G3 (Bethesda)">
        <title>A chromosome-length genome assembly and annotation of blackberry (Rubus argutus, cv. 'Hillquist').</title>
        <authorList>
            <person name="Bruna T."/>
            <person name="Aryal R."/>
            <person name="Dudchenko O."/>
            <person name="Sargent D.J."/>
            <person name="Mead D."/>
            <person name="Buti M."/>
            <person name="Cavallini A."/>
            <person name="Hytonen T."/>
            <person name="Andres J."/>
            <person name="Pham M."/>
            <person name="Weisz D."/>
            <person name="Mascagni F."/>
            <person name="Usai G."/>
            <person name="Natali L."/>
            <person name="Bassil N."/>
            <person name="Fernandez G.E."/>
            <person name="Lomsadze A."/>
            <person name="Armour M."/>
            <person name="Olukolu B."/>
            <person name="Poorten T."/>
            <person name="Britton C."/>
            <person name="Davik J."/>
            <person name="Ashrafi H."/>
            <person name="Aiden E.L."/>
            <person name="Borodovsky M."/>
            <person name="Worthington M."/>
        </authorList>
    </citation>
    <scope>NUCLEOTIDE SEQUENCE [LARGE SCALE GENOMIC DNA]</scope>
    <source>
        <strain evidence="1">PI 553951</strain>
    </source>
</reference>
<gene>
    <name evidence="1" type="ORF">M0R45_004754</name>
</gene>
<sequence length="66" mass="7497">MLLVAKDSRLRSALWIITYLDKRVSYGEGGSGAVSQKLYSVLTRLQMGLIEDKMDWTMELKPAKAY</sequence>
<keyword evidence="2" id="KW-1185">Reference proteome</keyword>
<evidence type="ECO:0000313" key="2">
    <source>
        <dbReference type="Proteomes" id="UP001457282"/>
    </source>
</evidence>
<evidence type="ECO:0000313" key="1">
    <source>
        <dbReference type="EMBL" id="KAK9949221.1"/>
    </source>
</evidence>
<proteinExistence type="predicted"/>
<accession>A0AAW1YKM7</accession>
<dbReference type="AlphaFoldDB" id="A0AAW1YKM7"/>
<comment type="caution">
    <text evidence="1">The sequence shown here is derived from an EMBL/GenBank/DDBJ whole genome shotgun (WGS) entry which is preliminary data.</text>
</comment>
<dbReference type="EMBL" id="JBEDUW010000001">
    <property type="protein sequence ID" value="KAK9949221.1"/>
    <property type="molecule type" value="Genomic_DNA"/>
</dbReference>
<organism evidence="1 2">
    <name type="scientific">Rubus argutus</name>
    <name type="common">Southern blackberry</name>
    <dbReference type="NCBI Taxonomy" id="59490"/>
    <lineage>
        <taxon>Eukaryota</taxon>
        <taxon>Viridiplantae</taxon>
        <taxon>Streptophyta</taxon>
        <taxon>Embryophyta</taxon>
        <taxon>Tracheophyta</taxon>
        <taxon>Spermatophyta</taxon>
        <taxon>Magnoliopsida</taxon>
        <taxon>eudicotyledons</taxon>
        <taxon>Gunneridae</taxon>
        <taxon>Pentapetalae</taxon>
        <taxon>rosids</taxon>
        <taxon>fabids</taxon>
        <taxon>Rosales</taxon>
        <taxon>Rosaceae</taxon>
        <taxon>Rosoideae</taxon>
        <taxon>Rosoideae incertae sedis</taxon>
        <taxon>Rubus</taxon>
    </lineage>
</organism>